<comment type="caution">
    <text evidence="13">The sequence shown here is derived from an EMBL/GenBank/DDBJ whole genome shotgun (WGS) entry which is preliminary data.</text>
</comment>
<dbReference type="InterPro" id="IPR008969">
    <property type="entry name" value="CarboxyPept-like_regulatory"/>
</dbReference>
<dbReference type="Proteomes" id="UP000297872">
    <property type="component" value="Unassembled WGS sequence"/>
</dbReference>
<feature type="domain" description="TonB-dependent receptor-like beta-barrel" evidence="11">
    <location>
        <begin position="446"/>
        <end position="889"/>
    </location>
</feature>
<dbReference type="Pfam" id="PF07715">
    <property type="entry name" value="Plug"/>
    <property type="match status" value="1"/>
</dbReference>
<dbReference type="InterPro" id="IPR000531">
    <property type="entry name" value="Beta-barrel_TonB"/>
</dbReference>
<keyword evidence="14" id="KW-1185">Reference proteome</keyword>
<dbReference type="InterPro" id="IPR012910">
    <property type="entry name" value="Plug_dom"/>
</dbReference>
<dbReference type="OrthoDB" id="9768177at2"/>
<dbReference type="SUPFAM" id="SSF49464">
    <property type="entry name" value="Carboxypeptidase regulatory domain-like"/>
    <property type="match status" value="1"/>
</dbReference>
<keyword evidence="5 9" id="KW-0798">TonB box</keyword>
<keyword evidence="2 8" id="KW-0813">Transport</keyword>
<dbReference type="AlphaFoldDB" id="A0A4Y8VRG4"/>
<accession>A0A4Y8VRG4</accession>
<evidence type="ECO:0000256" key="3">
    <source>
        <dbReference type="ARBA" id="ARBA00022452"/>
    </source>
</evidence>
<feature type="signal peptide" evidence="10">
    <location>
        <begin position="1"/>
        <end position="21"/>
    </location>
</feature>
<evidence type="ECO:0000256" key="2">
    <source>
        <dbReference type="ARBA" id="ARBA00022448"/>
    </source>
</evidence>
<comment type="similarity">
    <text evidence="8 9">Belongs to the TonB-dependent receptor family.</text>
</comment>
<reference evidence="13 14" key="1">
    <citation type="submission" date="2019-02" db="EMBL/GenBank/DDBJ databases">
        <title>Draft Genome Sequence of the Prevotella sp. BCRC 81118, Isolated from Human Feces.</title>
        <authorList>
            <person name="Huang C.-H."/>
        </authorList>
    </citation>
    <scope>NUCLEOTIDE SEQUENCE [LARGE SCALE GENOMIC DNA]</scope>
    <source>
        <strain evidence="13 14">BCRC 81118</strain>
    </source>
</reference>
<dbReference type="InterPro" id="IPR039426">
    <property type="entry name" value="TonB-dep_rcpt-like"/>
</dbReference>
<evidence type="ECO:0000256" key="7">
    <source>
        <dbReference type="ARBA" id="ARBA00023237"/>
    </source>
</evidence>
<comment type="subcellular location">
    <subcellularLocation>
        <location evidence="1 8">Cell outer membrane</location>
        <topology evidence="1 8">Multi-pass membrane protein</topology>
    </subcellularLocation>
</comment>
<dbReference type="Pfam" id="PF00593">
    <property type="entry name" value="TonB_dep_Rec_b-barrel"/>
    <property type="match status" value="1"/>
</dbReference>
<dbReference type="InterPro" id="IPR036942">
    <property type="entry name" value="Beta-barrel_TonB_sf"/>
</dbReference>
<organism evidence="13 14">
    <name type="scientific">Segatella hominis</name>
    <dbReference type="NCBI Taxonomy" id="2518605"/>
    <lineage>
        <taxon>Bacteria</taxon>
        <taxon>Pseudomonadati</taxon>
        <taxon>Bacteroidota</taxon>
        <taxon>Bacteroidia</taxon>
        <taxon>Bacteroidales</taxon>
        <taxon>Prevotellaceae</taxon>
        <taxon>Segatella</taxon>
    </lineage>
</organism>
<feature type="chain" id="PRO_5021243276" evidence="10">
    <location>
        <begin position="22"/>
        <end position="1096"/>
    </location>
</feature>
<dbReference type="NCBIfam" id="TIGR04056">
    <property type="entry name" value="OMP_RagA_SusC"/>
    <property type="match status" value="1"/>
</dbReference>
<dbReference type="RefSeq" id="WP_134843001.1">
    <property type="nucleotide sequence ID" value="NZ_SGVY01000009.1"/>
</dbReference>
<evidence type="ECO:0000313" key="14">
    <source>
        <dbReference type="Proteomes" id="UP000297872"/>
    </source>
</evidence>
<keyword evidence="6 8" id="KW-0472">Membrane</keyword>
<dbReference type="GeneID" id="302994677"/>
<keyword evidence="4 8" id="KW-0812">Transmembrane</keyword>
<protein>
    <submittedName>
        <fullName evidence="13">SusC/RagA family TonB-linked outer membrane protein</fullName>
    </submittedName>
</protein>
<dbReference type="EMBL" id="SGVY01000009">
    <property type="protein sequence ID" value="TFH82928.1"/>
    <property type="molecule type" value="Genomic_DNA"/>
</dbReference>
<evidence type="ECO:0000256" key="8">
    <source>
        <dbReference type="PROSITE-ProRule" id="PRU01360"/>
    </source>
</evidence>
<sequence>MINFRILAIMGLMAVAAEINAQETTDNAEKRAKETVNKKQPNYPMKEVSGTIYDAATGKPLSGVQIQALGNARYAAMTNEDGTFTIKVPTFTTSLYLFTSQYASQQVSIAGVNNIQAKMLSDKFNEMYTNGTKLGNEASLKAQVSTQTSIEDLIGEKLGADVRTVKRSGAPGIGSAMFIRGLNSLNANAQPLIVVDGVPMDMQYDGTSLQTGMFNNQLLNINPADIEKVTVLKNGTAIYGAKGANGVIVLETRRGRTIATRIDANIGMGVNLVPRLPKVMDADQYMSYATEMLSTYPKIDKFLEKGSLNFLTTDPNNYYYKTYHNNTDWSKEVYETALSQNYSINVMGGDEVGMYNLSLGYTDGQSTVKKNGFNRVNIRFNSDLSIIKNFFSTQFDIDYVKLSRDVFDDGAPSDFSKGTVTSPTLLALIKAPILNPYLYNNTTRELTSTLADADDFLTPLNQNLSLANPTALLVNGSGNNKNRMENSMFHIRLAPKFEFKGGWTLRENINYTLNRNSQRYYRPKGGVPTYYVEGLGRVQTQSASIFAKEETLMSDTRLDFTRLFGAHSLKAMGGFRYLSYNYEMNNPTGQYSTAGNDKLPNVSNSMDFKDATGNDYKNTSLTWYAQADYNYRNRYFLQVAASMESSSTFGKKATSLRIGDVAWGFFPSVQAGWVVTNENWAPKGKNFNYLRLNAGYEVTGNDNINNKAARTSFEVLKFLHNNIPAVQLNNIGNENITYEKTRRFYTGFESQWLENRLGLDFTFFFNHTTNLLTLKDFTTPVAGVKSYWSNEGSLDNKGVEVHINGKPIVSRKFTLELGASIGHYLNVIKSLPNNTTLALNGQENAAVGYTSSIYGNQNIATLVNHSAGVFYGYKTAGVFSTDAEAKAAGKDGYLYQVDETGAKSYFKAGDMHFVDLNGDGIINESDKTIIGDPNPKLYGNFFAHATWGNLTLSAIFGYSIGNDIYNYQRSILEGGNNFYNQTSAMTDRWRAEGQVTNMPRISYGDKMGNSRFSDRWIEDGSYLKLRSLNINYKIPVNSSWLQGLQVWAEANNLFTISKYLGGDPEMSVSNAVLYQGIDTDCVSQGRTFTLGVKINL</sequence>
<dbReference type="Gene3D" id="2.40.170.20">
    <property type="entry name" value="TonB-dependent receptor, beta-barrel domain"/>
    <property type="match status" value="1"/>
</dbReference>
<evidence type="ECO:0000259" key="12">
    <source>
        <dbReference type="Pfam" id="PF07715"/>
    </source>
</evidence>
<gene>
    <name evidence="13" type="ORF">EXN75_05125</name>
</gene>
<evidence type="ECO:0000256" key="10">
    <source>
        <dbReference type="SAM" id="SignalP"/>
    </source>
</evidence>
<evidence type="ECO:0000256" key="5">
    <source>
        <dbReference type="ARBA" id="ARBA00023077"/>
    </source>
</evidence>
<dbReference type="Gene3D" id="2.60.40.1120">
    <property type="entry name" value="Carboxypeptidase-like, regulatory domain"/>
    <property type="match status" value="1"/>
</dbReference>
<dbReference type="SUPFAM" id="SSF56935">
    <property type="entry name" value="Porins"/>
    <property type="match status" value="1"/>
</dbReference>
<dbReference type="InterPro" id="IPR037066">
    <property type="entry name" value="Plug_dom_sf"/>
</dbReference>
<keyword evidence="3 8" id="KW-1134">Transmembrane beta strand</keyword>
<evidence type="ECO:0000313" key="13">
    <source>
        <dbReference type="EMBL" id="TFH82928.1"/>
    </source>
</evidence>
<evidence type="ECO:0000256" key="6">
    <source>
        <dbReference type="ARBA" id="ARBA00023136"/>
    </source>
</evidence>
<dbReference type="PROSITE" id="PS52016">
    <property type="entry name" value="TONB_DEPENDENT_REC_3"/>
    <property type="match status" value="1"/>
</dbReference>
<evidence type="ECO:0000256" key="9">
    <source>
        <dbReference type="RuleBase" id="RU003357"/>
    </source>
</evidence>
<feature type="domain" description="TonB-dependent receptor plug" evidence="12">
    <location>
        <begin position="146"/>
        <end position="247"/>
    </location>
</feature>
<proteinExistence type="inferred from homology"/>
<dbReference type="GO" id="GO:0009279">
    <property type="term" value="C:cell outer membrane"/>
    <property type="evidence" value="ECO:0007669"/>
    <property type="project" value="UniProtKB-SubCell"/>
</dbReference>
<dbReference type="Gene3D" id="2.170.130.10">
    <property type="entry name" value="TonB-dependent receptor, plug domain"/>
    <property type="match status" value="1"/>
</dbReference>
<keyword evidence="7 8" id="KW-0998">Cell outer membrane</keyword>
<keyword evidence="10" id="KW-0732">Signal</keyword>
<evidence type="ECO:0000256" key="4">
    <source>
        <dbReference type="ARBA" id="ARBA00022692"/>
    </source>
</evidence>
<evidence type="ECO:0000259" key="11">
    <source>
        <dbReference type="Pfam" id="PF00593"/>
    </source>
</evidence>
<evidence type="ECO:0000256" key="1">
    <source>
        <dbReference type="ARBA" id="ARBA00004571"/>
    </source>
</evidence>
<dbReference type="InterPro" id="IPR023996">
    <property type="entry name" value="TonB-dep_OMP_SusC/RagA"/>
</dbReference>
<name>A0A4Y8VRG4_9BACT</name>